<evidence type="ECO:0000313" key="3">
    <source>
        <dbReference type="Proteomes" id="UP001595735"/>
    </source>
</evidence>
<dbReference type="Proteomes" id="UP001595735">
    <property type="component" value="Unassembled WGS sequence"/>
</dbReference>
<dbReference type="InterPro" id="IPR000182">
    <property type="entry name" value="GNAT_dom"/>
</dbReference>
<organism evidence="2 3">
    <name type="scientific">Chryseobacterium tructae</name>
    <dbReference type="NCBI Taxonomy" id="1037380"/>
    <lineage>
        <taxon>Bacteria</taxon>
        <taxon>Pseudomonadati</taxon>
        <taxon>Bacteroidota</taxon>
        <taxon>Flavobacteriia</taxon>
        <taxon>Flavobacteriales</taxon>
        <taxon>Weeksellaceae</taxon>
        <taxon>Chryseobacterium group</taxon>
        <taxon>Chryseobacterium</taxon>
    </lineage>
</organism>
<name>A0ABV7XVY8_9FLAO</name>
<proteinExistence type="predicted"/>
<dbReference type="InterPro" id="IPR016181">
    <property type="entry name" value="Acyl_CoA_acyltransferase"/>
</dbReference>
<dbReference type="SUPFAM" id="SSF55729">
    <property type="entry name" value="Acyl-CoA N-acyltransferases (Nat)"/>
    <property type="match status" value="1"/>
</dbReference>
<evidence type="ECO:0000259" key="1">
    <source>
        <dbReference type="PROSITE" id="PS51186"/>
    </source>
</evidence>
<dbReference type="EMBL" id="JBHRYO010000002">
    <property type="protein sequence ID" value="MFC3756739.1"/>
    <property type="molecule type" value="Genomic_DNA"/>
</dbReference>
<feature type="domain" description="N-acetyltransferase" evidence="1">
    <location>
        <begin position="17"/>
        <end position="157"/>
    </location>
</feature>
<accession>A0ABV7XVY8</accession>
<comment type="caution">
    <text evidence="2">The sequence shown here is derived from an EMBL/GenBank/DDBJ whole genome shotgun (WGS) entry which is preliminary data.</text>
</comment>
<keyword evidence="3" id="KW-1185">Reference proteome</keyword>
<evidence type="ECO:0000313" key="2">
    <source>
        <dbReference type="EMBL" id="MFC3756739.1"/>
    </source>
</evidence>
<reference evidence="3" key="1">
    <citation type="journal article" date="2019" name="Int. J. Syst. Evol. Microbiol.">
        <title>The Global Catalogue of Microorganisms (GCM) 10K type strain sequencing project: providing services to taxonomists for standard genome sequencing and annotation.</title>
        <authorList>
            <consortium name="The Broad Institute Genomics Platform"/>
            <consortium name="The Broad Institute Genome Sequencing Center for Infectious Disease"/>
            <person name="Wu L."/>
            <person name="Ma J."/>
        </authorList>
    </citation>
    <scope>NUCLEOTIDE SEQUENCE [LARGE SCALE GENOMIC DNA]</scope>
    <source>
        <strain evidence="3">CECT 7798</strain>
    </source>
</reference>
<protein>
    <submittedName>
        <fullName evidence="2">GNAT family N-acetyltransferase</fullName>
    </submittedName>
</protein>
<sequence>MKLDLKNNTPKIEFFIKSFEELSTIELYNILKLRSEIFIIEQNCVYQDIDDKDLKCHHLMCFVDGNLAGYTRIVPHGLTYEDASIGRVVIGTAYRGLGLGKQLMENSIKGCQDILKESRIRISAQLYLLKFYNSLGFKEVGDPYDEDGIPHIEMVLN</sequence>
<dbReference type="CDD" id="cd04301">
    <property type="entry name" value="NAT_SF"/>
    <property type="match status" value="1"/>
</dbReference>
<gene>
    <name evidence="2" type="ORF">ACFONJ_12230</name>
</gene>
<dbReference type="Gene3D" id="3.40.630.30">
    <property type="match status" value="1"/>
</dbReference>
<dbReference type="RefSeq" id="WP_290301321.1">
    <property type="nucleotide sequence ID" value="NZ_JBHRYO010000002.1"/>
</dbReference>
<dbReference type="Pfam" id="PF13673">
    <property type="entry name" value="Acetyltransf_10"/>
    <property type="match status" value="1"/>
</dbReference>
<dbReference type="PROSITE" id="PS51186">
    <property type="entry name" value="GNAT"/>
    <property type="match status" value="1"/>
</dbReference>